<dbReference type="EMBL" id="JAADJU010000006">
    <property type="protein sequence ID" value="NMP27614.1"/>
    <property type="molecule type" value="Genomic_DNA"/>
</dbReference>
<dbReference type="NCBIfam" id="NF002696">
    <property type="entry name" value="PRK02487.1-5"/>
    <property type="match status" value="1"/>
</dbReference>
<reference evidence="1 2" key="1">
    <citation type="submission" date="2020-01" db="EMBL/GenBank/DDBJ databases">
        <authorList>
            <person name="Lee S.D."/>
        </authorList>
    </citation>
    <scope>NUCLEOTIDE SEQUENCE [LARGE SCALE GENOMIC DNA]</scope>
    <source>
        <strain evidence="1 2">SAP-1</strain>
    </source>
</reference>
<accession>A0A848MNA1</accession>
<keyword evidence="2" id="KW-1185">Reference proteome</keyword>
<dbReference type="InterPro" id="IPR038084">
    <property type="entry name" value="PduO/GlcC-like_sf"/>
</dbReference>
<comment type="caution">
    <text evidence="1">The sequence shown here is derived from an EMBL/GenBank/DDBJ whole genome shotgun (WGS) entry which is preliminary data.</text>
</comment>
<gene>
    <name evidence="1" type="ORF">GW590_12170</name>
</gene>
<dbReference type="Gene3D" id="3.30.450.150">
    <property type="entry name" value="Haem-degrading domain"/>
    <property type="match status" value="1"/>
</dbReference>
<dbReference type="PIRSF" id="PIRSF008757">
    <property type="entry name" value="UCP008757"/>
    <property type="match status" value="1"/>
</dbReference>
<protein>
    <submittedName>
        <fullName evidence="1">Heme-degrading domain-containing protein</fullName>
    </submittedName>
</protein>
<evidence type="ECO:0000313" key="2">
    <source>
        <dbReference type="Proteomes" id="UP000585363"/>
    </source>
</evidence>
<name>A0A848MNA1_9GAMM</name>
<dbReference type="PANTHER" id="PTHR28255:SF1">
    <property type="entry name" value="UPF0303 PROTEIN YBR137W"/>
    <property type="match status" value="1"/>
</dbReference>
<sequence length="168" mass="18526">MTLDQQIALCESHRAQLRFSTFDANDAWVLGNTLYREAARKGFALAIDISVNHLCLFSALMPGATAENIDWVRRKRNLVAFLGISSWAAGLMLQSRKTTLEQRYGLNLRDYAAFGGSYPLYLTSGCQIGTVTVSGAPQRDDHNLVLDTLREMLGIAQSELTLVPDAVC</sequence>
<organism evidence="1 2">
    <name type="scientific">Rouxiella aceris</name>
    <dbReference type="NCBI Taxonomy" id="2703884"/>
    <lineage>
        <taxon>Bacteria</taxon>
        <taxon>Pseudomonadati</taxon>
        <taxon>Pseudomonadota</taxon>
        <taxon>Gammaproteobacteria</taxon>
        <taxon>Enterobacterales</taxon>
        <taxon>Yersiniaceae</taxon>
        <taxon>Rouxiella</taxon>
    </lineage>
</organism>
<reference evidence="1 2" key="2">
    <citation type="submission" date="2020-06" db="EMBL/GenBank/DDBJ databases">
        <title>Polyphasic characterization of a Rahnella strain isolated from tree sap.</title>
        <authorList>
            <person name="Kim I.S."/>
        </authorList>
    </citation>
    <scope>NUCLEOTIDE SEQUENCE [LARGE SCALE GENOMIC DNA]</scope>
    <source>
        <strain evidence="1 2">SAP-1</strain>
    </source>
</reference>
<dbReference type="InterPro" id="IPR010371">
    <property type="entry name" value="YBR137W-like"/>
</dbReference>
<proteinExistence type="predicted"/>
<dbReference type="InterPro" id="IPR005624">
    <property type="entry name" value="PduO/GlcC-like"/>
</dbReference>
<dbReference type="PANTHER" id="PTHR28255">
    <property type="match status" value="1"/>
</dbReference>
<dbReference type="Pfam" id="PF03928">
    <property type="entry name" value="HbpS-like"/>
    <property type="match status" value="1"/>
</dbReference>
<dbReference type="RefSeq" id="WP_169403333.1">
    <property type="nucleotide sequence ID" value="NZ_JAADJU010000006.1"/>
</dbReference>
<dbReference type="Proteomes" id="UP000585363">
    <property type="component" value="Unassembled WGS sequence"/>
</dbReference>
<dbReference type="SUPFAM" id="SSF143744">
    <property type="entry name" value="GlcG-like"/>
    <property type="match status" value="1"/>
</dbReference>
<evidence type="ECO:0000313" key="1">
    <source>
        <dbReference type="EMBL" id="NMP27614.1"/>
    </source>
</evidence>
<dbReference type="AlphaFoldDB" id="A0A848MNA1"/>